<dbReference type="AlphaFoldDB" id="A0A6G9CSF4"/>
<reference evidence="1 2" key="1">
    <citation type="submission" date="2020-03" db="EMBL/GenBank/DDBJ databases">
        <title>Screen low temperature-resistant strains for efficient degradation of petroleum hydrocarbons under the low temperature.</title>
        <authorList>
            <person name="Wang Y."/>
            <person name="Chen J."/>
        </authorList>
    </citation>
    <scope>NUCLEOTIDE SEQUENCE [LARGE SCALE GENOMIC DNA]</scope>
    <source>
        <strain evidence="1 2">KB1</strain>
    </source>
</reference>
<proteinExistence type="predicted"/>
<dbReference type="EMBL" id="CP050124">
    <property type="protein sequence ID" value="QIP39834.1"/>
    <property type="molecule type" value="Genomic_DNA"/>
</dbReference>
<organism evidence="1 2">
    <name type="scientific">Rhodococcus erythropolis</name>
    <name type="common">Arthrobacter picolinophilus</name>
    <dbReference type="NCBI Taxonomy" id="1833"/>
    <lineage>
        <taxon>Bacteria</taxon>
        <taxon>Bacillati</taxon>
        <taxon>Actinomycetota</taxon>
        <taxon>Actinomycetes</taxon>
        <taxon>Mycobacteriales</taxon>
        <taxon>Nocardiaceae</taxon>
        <taxon>Rhodococcus</taxon>
        <taxon>Rhodococcus erythropolis group</taxon>
    </lineage>
</organism>
<protein>
    <submittedName>
        <fullName evidence="1">Uncharacterized protein</fullName>
    </submittedName>
</protein>
<evidence type="ECO:0000313" key="1">
    <source>
        <dbReference type="EMBL" id="QIP39834.1"/>
    </source>
</evidence>
<sequence>MITEFVEGVGVEFEHPGRSGEGEAWLGGEHSVSKALRSDTMLAVGGDDQGISRLGDLTAEIVTRGAKD</sequence>
<evidence type="ECO:0000313" key="2">
    <source>
        <dbReference type="Proteomes" id="UP000502345"/>
    </source>
</evidence>
<name>A0A6G9CSF4_RHOER</name>
<accession>A0A6G9CSF4</accession>
<dbReference type="Proteomes" id="UP000502345">
    <property type="component" value="Chromosome"/>
</dbReference>
<gene>
    <name evidence="1" type="ORF">G9444_2589</name>
</gene>